<dbReference type="Proteomes" id="UP000001555">
    <property type="component" value="Unassembled WGS sequence"/>
</dbReference>
<dbReference type="VEuPathDB" id="VectorBase:ISCW010689"/>
<dbReference type="VEuPathDB" id="VectorBase:ISCP_029262"/>
<evidence type="ECO:0000313" key="1">
    <source>
        <dbReference type="EMBL" id="EEC14909.1"/>
    </source>
</evidence>
<dbReference type="EMBL" id="DS877661">
    <property type="protein sequence ID" value="EEC14909.1"/>
    <property type="molecule type" value="Genomic_DNA"/>
</dbReference>
<reference evidence="1 3" key="1">
    <citation type="submission" date="2008-03" db="EMBL/GenBank/DDBJ databases">
        <title>Annotation of Ixodes scapularis.</title>
        <authorList>
            <consortium name="Ixodes scapularis Genome Project Consortium"/>
            <person name="Caler E."/>
            <person name="Hannick L.I."/>
            <person name="Bidwell S."/>
            <person name="Joardar V."/>
            <person name="Thiagarajan M."/>
            <person name="Amedeo P."/>
            <person name="Galinsky K.J."/>
            <person name="Schobel S."/>
            <person name="Inman J."/>
            <person name="Hostetler J."/>
            <person name="Miller J."/>
            <person name="Hammond M."/>
            <person name="Megy K."/>
            <person name="Lawson D."/>
            <person name="Kodira C."/>
            <person name="Sutton G."/>
            <person name="Meyer J."/>
            <person name="Hill C.A."/>
            <person name="Birren B."/>
            <person name="Nene V."/>
            <person name="Collins F."/>
            <person name="Alarcon-Chaidez F."/>
            <person name="Wikel S."/>
            <person name="Strausberg R."/>
        </authorList>
    </citation>
    <scope>NUCLEOTIDE SEQUENCE [LARGE SCALE GENOMIC DNA]</scope>
    <source>
        <strain evidence="3">Wikel</strain>
        <strain evidence="1">Wikel colony</strain>
    </source>
</reference>
<dbReference type="VEuPathDB" id="VectorBase:ISCI010689"/>
<dbReference type="HOGENOM" id="CLU_061046_0_0_1"/>
<sequence length="310" mass="35283">MPIKHQSSSGQSALNLLGRRHVSSRCCTFCLFRMKRLLVLLPLLVGFDPTYSAPSCRDTSNHLYDEREFTCFSFSKAEDFQQYVPKDLNFPRLRFVLKECLLDHVPGAALAGIPALSLDFDNCKAKSFSLSAAAESNPFHGLEETVSRMGFMHNSSIPESWSLLKDLSRLKELAFYQMAGLDLTPDFNSLPQSVRRVLIFRSTIARVSERWLASMQNLEEVWIQESNLKFFSRSMLPRPAPKLWRLHLQGCFLSSLPRDFSDDLPVMRHLSLEDNQITTFEEESLAPLKAERTYVGLYVGKSRAGLIYGV</sequence>
<dbReference type="PaxDb" id="6945-B7Q7T7"/>
<evidence type="ECO:0000313" key="2">
    <source>
        <dbReference type="EnsemblMetazoa" id="ISCW010689-PA"/>
    </source>
</evidence>
<dbReference type="STRING" id="6945.B7Q7T7"/>
<dbReference type="EMBL" id="ABJB010120234">
    <property type="status" value="NOT_ANNOTATED_CDS"/>
    <property type="molecule type" value="Genomic_DNA"/>
</dbReference>
<protein>
    <submittedName>
        <fullName evidence="1 2">Uncharacterized protein</fullName>
    </submittedName>
</protein>
<keyword evidence="3" id="KW-1185">Reference proteome</keyword>
<proteinExistence type="predicted"/>
<gene>
    <name evidence="1" type="ORF">IscW_ISCW010689</name>
</gene>
<evidence type="ECO:0000313" key="3">
    <source>
        <dbReference type="Proteomes" id="UP000001555"/>
    </source>
</evidence>
<dbReference type="OrthoDB" id="694479at2759"/>
<name>B7Q7T7_IXOSC</name>
<dbReference type="AlphaFoldDB" id="B7Q7T7"/>
<reference evidence="2" key="2">
    <citation type="submission" date="2020-05" db="UniProtKB">
        <authorList>
            <consortium name="EnsemblMetazoa"/>
        </authorList>
    </citation>
    <scope>IDENTIFICATION</scope>
    <source>
        <strain evidence="2">wikel</strain>
    </source>
</reference>
<accession>B7Q7T7</accession>
<dbReference type="InterPro" id="IPR032675">
    <property type="entry name" value="LRR_dom_sf"/>
</dbReference>
<dbReference type="EnsemblMetazoa" id="ISCW010689-RA">
    <property type="protein sequence ID" value="ISCW010689-PA"/>
    <property type="gene ID" value="ISCW010689"/>
</dbReference>
<dbReference type="InParanoid" id="B7Q7T7"/>
<organism>
    <name type="scientific">Ixodes scapularis</name>
    <name type="common">Black-legged tick</name>
    <name type="synonym">Deer tick</name>
    <dbReference type="NCBI Taxonomy" id="6945"/>
    <lineage>
        <taxon>Eukaryota</taxon>
        <taxon>Metazoa</taxon>
        <taxon>Ecdysozoa</taxon>
        <taxon>Arthropoda</taxon>
        <taxon>Chelicerata</taxon>
        <taxon>Arachnida</taxon>
        <taxon>Acari</taxon>
        <taxon>Parasitiformes</taxon>
        <taxon>Ixodida</taxon>
        <taxon>Ixodoidea</taxon>
        <taxon>Ixodidae</taxon>
        <taxon>Ixodinae</taxon>
        <taxon>Ixodes</taxon>
    </lineage>
</organism>
<dbReference type="SUPFAM" id="SSF52058">
    <property type="entry name" value="L domain-like"/>
    <property type="match status" value="1"/>
</dbReference>
<dbReference type="Gene3D" id="3.80.10.10">
    <property type="entry name" value="Ribonuclease Inhibitor"/>
    <property type="match status" value="1"/>
</dbReference>